<evidence type="ECO:0000259" key="2">
    <source>
        <dbReference type="Pfam" id="PF09924"/>
    </source>
</evidence>
<feature type="domain" description="Phosphatidylglycerol lysyltransferase C-terminal" evidence="2">
    <location>
        <begin position="74"/>
        <end position="343"/>
    </location>
</feature>
<dbReference type="Proteomes" id="UP000037392">
    <property type="component" value="Unassembled WGS sequence"/>
</dbReference>
<dbReference type="InterPro" id="IPR024320">
    <property type="entry name" value="LPG_synthase_C"/>
</dbReference>
<reference evidence="3 4" key="1">
    <citation type="submission" date="2011-04" db="EMBL/GenBank/DDBJ databases">
        <title>The Genome Sequence of Clostridium citroniae WAL-19142.</title>
        <authorList>
            <consortium name="The Broad Institute Genome Sequencing Platform"/>
            <person name="Earl A."/>
            <person name="Ward D."/>
            <person name="Feldgarden M."/>
            <person name="Gevers D."/>
            <person name="Warren Y.A."/>
            <person name="Tyrrell K.L."/>
            <person name="Citron D.M."/>
            <person name="Goldstein E.J."/>
            <person name="Daigneault M."/>
            <person name="Allen-Vercoe E."/>
            <person name="Young S.K."/>
            <person name="Zeng Q."/>
            <person name="Gargeya S."/>
            <person name="Fitzgerald M."/>
            <person name="Haas B."/>
            <person name="Abouelleil A."/>
            <person name="Alvarado L."/>
            <person name="Arachchi H.M."/>
            <person name="Berlin A."/>
            <person name="Brown A."/>
            <person name="Chapman S.B."/>
            <person name="Chen Z."/>
            <person name="Dunbar C."/>
            <person name="Freedman E."/>
            <person name="Gearin G."/>
            <person name="Gellesch M."/>
            <person name="Goldberg J."/>
            <person name="Griggs A."/>
            <person name="Gujja S."/>
            <person name="Heilman E.R."/>
            <person name="Heiman D."/>
            <person name="Howarth C."/>
            <person name="Larson L."/>
            <person name="Lui A."/>
            <person name="MacDonald P.J."/>
            <person name="Mehta T."/>
            <person name="Montmayeur A."/>
            <person name="Murphy C."/>
            <person name="Neiman D."/>
            <person name="Pearson M."/>
            <person name="Priest M."/>
            <person name="Roberts A."/>
            <person name="Saif S."/>
            <person name="Shea T."/>
            <person name="Shenoy N."/>
            <person name="Sisk P."/>
            <person name="Stolte C."/>
            <person name="Sykes S."/>
            <person name="White J."/>
            <person name="Yandava C."/>
            <person name="Wortman J."/>
            <person name="Nusbaum C."/>
            <person name="Birren B."/>
        </authorList>
    </citation>
    <scope>NUCLEOTIDE SEQUENCE [LARGE SCALE GENOMIC DNA]</scope>
    <source>
        <strain evidence="3 4">WAL-19142</strain>
    </source>
</reference>
<dbReference type="InterPro" id="IPR016732">
    <property type="entry name" value="UCP018688"/>
</dbReference>
<dbReference type="Pfam" id="PF09924">
    <property type="entry name" value="LPG_synthase_C"/>
    <property type="match status" value="1"/>
</dbReference>
<dbReference type="OrthoDB" id="9765580at2"/>
<dbReference type="PANTHER" id="PTHR41373:SF1">
    <property type="entry name" value="PHOSPHATIDYLGLYCEROL LYSYLTRANSFERASE C-TERMINAL DOMAIN-CONTAINING PROTEIN"/>
    <property type="match status" value="1"/>
</dbReference>
<protein>
    <recommendedName>
        <fullName evidence="2">Phosphatidylglycerol lysyltransferase C-terminal domain-containing protein</fullName>
    </recommendedName>
</protein>
<dbReference type="RefSeq" id="WP_048930208.1">
    <property type="nucleotide sequence ID" value="NZ_KQ235879.1"/>
</dbReference>
<feature type="compositionally biased region" description="Basic residues" evidence="1">
    <location>
        <begin position="1"/>
        <end position="10"/>
    </location>
</feature>
<dbReference type="GeneID" id="93162221"/>
<dbReference type="EMBL" id="ADLK01000024">
    <property type="protein sequence ID" value="KMW18336.1"/>
    <property type="molecule type" value="Genomic_DNA"/>
</dbReference>
<organism evidence="3 4">
    <name type="scientific">[Clostridium] citroniae WAL-19142</name>
    <dbReference type="NCBI Taxonomy" id="742734"/>
    <lineage>
        <taxon>Bacteria</taxon>
        <taxon>Bacillati</taxon>
        <taxon>Bacillota</taxon>
        <taxon>Clostridia</taxon>
        <taxon>Lachnospirales</taxon>
        <taxon>Lachnospiraceae</taxon>
        <taxon>Enterocloster</taxon>
    </lineage>
</organism>
<dbReference type="AlphaFoldDB" id="A0A0J9C1R8"/>
<dbReference type="InterPro" id="IPR016181">
    <property type="entry name" value="Acyl_CoA_acyltransferase"/>
</dbReference>
<dbReference type="SUPFAM" id="SSF55729">
    <property type="entry name" value="Acyl-CoA N-acyltransferases (Nat)"/>
    <property type="match status" value="2"/>
</dbReference>
<proteinExistence type="predicted"/>
<dbReference type="Gene3D" id="3.40.630.30">
    <property type="match status" value="2"/>
</dbReference>
<accession>A0A0J9C1R8</accession>
<name>A0A0J9C1R8_9FIRM</name>
<evidence type="ECO:0000313" key="4">
    <source>
        <dbReference type="Proteomes" id="UP000037392"/>
    </source>
</evidence>
<gene>
    <name evidence="3" type="ORF">HMPREF9470_03246</name>
</gene>
<feature type="region of interest" description="Disordered" evidence="1">
    <location>
        <begin position="1"/>
        <end position="23"/>
    </location>
</feature>
<dbReference type="PATRIC" id="fig|742734.4.peg.3476"/>
<evidence type="ECO:0000313" key="3">
    <source>
        <dbReference type="EMBL" id="KMW18336.1"/>
    </source>
</evidence>
<sequence>MNTVQSKKHTTTQADMHDTQSRQYTVSGNTALSKEWELNIPSIIHTSPLEFRKLTIHDRTWAAPILAAEDSLASDGCFGTFFLWGSAYGMTAARIDNRMIPKYSTKEGLFFSFPAGSGPLKPAILQMKRLSEQQGQPLLIRGMTEEQKNRLEKEFPAQFTFEEVRSSADYIYEAEVLAGLGGKKLHNKRNHCNRFEQECPDWRFEQLGKEHAKSCLDLLNSWEEDHSGQEGGMAEAEKEAILTAFKHYDQLGLEGGVIYGGDRLLAFTLGEPVGRNGFDVRFEKADISVHGTYQMINREFVRHLLKTHPGLRYINREEDMGMENLRKAKESYYPAFMLNKYAARW</sequence>
<dbReference type="PIRSF" id="PIRSF018688">
    <property type="entry name" value="UCP018688"/>
    <property type="match status" value="1"/>
</dbReference>
<dbReference type="PANTHER" id="PTHR41373">
    <property type="entry name" value="DUF2156 DOMAIN-CONTAINING PROTEIN"/>
    <property type="match status" value="1"/>
</dbReference>
<comment type="caution">
    <text evidence="3">The sequence shown here is derived from an EMBL/GenBank/DDBJ whole genome shotgun (WGS) entry which is preliminary data.</text>
</comment>
<evidence type="ECO:0000256" key="1">
    <source>
        <dbReference type="SAM" id="MobiDB-lite"/>
    </source>
</evidence>